<accession>A0ABW2P9X0</accession>
<dbReference type="EMBL" id="JBHTCG010000026">
    <property type="protein sequence ID" value="MFC7386372.1"/>
    <property type="molecule type" value="Genomic_DNA"/>
</dbReference>
<reference evidence="3" key="1">
    <citation type="journal article" date="2019" name="Int. J. Syst. Evol. Microbiol.">
        <title>The Global Catalogue of Microorganisms (GCM) 10K type strain sequencing project: providing services to taxonomists for standard genome sequencing and annotation.</title>
        <authorList>
            <consortium name="The Broad Institute Genomics Platform"/>
            <consortium name="The Broad Institute Genome Sequencing Center for Infectious Disease"/>
            <person name="Wu L."/>
            <person name="Ma J."/>
        </authorList>
    </citation>
    <scope>NUCLEOTIDE SEQUENCE [LARGE SCALE GENOMIC DNA]</scope>
    <source>
        <strain evidence="3">CECT 7649</strain>
    </source>
</reference>
<evidence type="ECO:0000259" key="1">
    <source>
        <dbReference type="PROSITE" id="PS50234"/>
    </source>
</evidence>
<keyword evidence="3" id="KW-1185">Reference proteome</keyword>
<dbReference type="Pfam" id="PF13531">
    <property type="entry name" value="SBP_bac_11"/>
    <property type="match status" value="1"/>
</dbReference>
<proteinExistence type="predicted"/>
<dbReference type="InterPro" id="IPR036465">
    <property type="entry name" value="vWFA_dom_sf"/>
</dbReference>
<evidence type="ECO:0000313" key="2">
    <source>
        <dbReference type="EMBL" id="MFC7386372.1"/>
    </source>
</evidence>
<comment type="caution">
    <text evidence="2">The sequence shown here is derived from an EMBL/GenBank/DDBJ whole genome shotgun (WGS) entry which is preliminary data.</text>
</comment>
<dbReference type="InterPro" id="IPR002035">
    <property type="entry name" value="VWF_A"/>
</dbReference>
<dbReference type="PROSITE" id="PS50234">
    <property type="entry name" value="VWFA"/>
    <property type="match status" value="1"/>
</dbReference>
<protein>
    <submittedName>
        <fullName evidence="2">Substrate-binding domain-containing protein</fullName>
    </submittedName>
</protein>
<feature type="domain" description="VWFA" evidence="1">
    <location>
        <begin position="442"/>
        <end position="642"/>
    </location>
</feature>
<gene>
    <name evidence="2" type="ORF">ACFQSB_29485</name>
</gene>
<dbReference type="SUPFAM" id="SSF53300">
    <property type="entry name" value="vWA-like"/>
    <property type="match status" value="1"/>
</dbReference>
<dbReference type="Gene3D" id="3.40.50.410">
    <property type="entry name" value="von Willebrand factor, type A domain"/>
    <property type="match status" value="1"/>
</dbReference>
<name>A0ABW2P9X0_9ACTN</name>
<organism evidence="2 3">
    <name type="scientific">Sphaerisporangium rhizosphaerae</name>
    <dbReference type="NCBI Taxonomy" id="2269375"/>
    <lineage>
        <taxon>Bacteria</taxon>
        <taxon>Bacillati</taxon>
        <taxon>Actinomycetota</taxon>
        <taxon>Actinomycetes</taxon>
        <taxon>Streptosporangiales</taxon>
        <taxon>Streptosporangiaceae</taxon>
        <taxon>Sphaerisporangium</taxon>
    </lineage>
</organism>
<dbReference type="Proteomes" id="UP001596496">
    <property type="component" value="Unassembled WGS sequence"/>
</dbReference>
<sequence length="646" mass="70531">MAAVLAASALIPFSGGLTTKPQGTGCVGDTRIPVIASIDKIDAMRRLAQEFTGPHGHEVDGRRVCLDVLESQSGSVLLKLIEAWRRHDMPGAVDTPGPFDDYPLIWLPASTMWWVQLKERTDSCGSKQTAFTCTDNQLGLENTAPRSLARSPMVVAVPRSHRDKLSKLSGDTITWKALTTCYPTGCDPALGKTNPNLSTMGLAAELGMIWEAAGDPPNEGAAQMIYDVVRDTDDGTPDSRILDLRKRARDGVRRMEKAFTHYGATTNDLLCELTRESADGKVRQAVVVDEQTVWSYNTGRQVGLGCRSATKGEEPQDPLSPIFLADRSLMSDHPFVLIDPEPKLHEVENRAARDFRDHLLQPEQQREFQDFGFRIPDQETGKYVLGGPQIKKLYPDRSVYDRVLEGYHLRLPPCVTADDHCPRGVLDDALTVWATELRKPLRTEVLVDYSGSMSDPVRDTGATKIDIALAGVAQMLAAFHEGDRLGVRVFATLHPEKGRDWEDIRPFSPVTSKSTAAEVRAAFQRFFTARHDGVHRRTGLYDSIADAVEKVADGCTGGETGTVVVLTDGANAKDGGRELDRLVNELSHPVNGRCAVRVMLVAYGGDIDDKAAEAMARIADATSGGVYYATDPASLGTVLTDLTADF</sequence>
<evidence type="ECO:0000313" key="3">
    <source>
        <dbReference type="Proteomes" id="UP001596496"/>
    </source>
</evidence>